<protein>
    <recommendedName>
        <fullName evidence="5">Longin domain-containing protein</fullName>
    </recommendedName>
</protein>
<organism evidence="6">
    <name type="scientific">Rhizophora mucronata</name>
    <name type="common">Asiatic mangrove</name>
    <dbReference type="NCBI Taxonomy" id="61149"/>
    <lineage>
        <taxon>Eukaryota</taxon>
        <taxon>Viridiplantae</taxon>
        <taxon>Streptophyta</taxon>
        <taxon>Embryophyta</taxon>
        <taxon>Tracheophyta</taxon>
        <taxon>Spermatophyta</taxon>
        <taxon>Magnoliopsida</taxon>
        <taxon>eudicotyledons</taxon>
        <taxon>Gunneridae</taxon>
        <taxon>Pentapetalae</taxon>
        <taxon>rosids</taxon>
        <taxon>fabids</taxon>
        <taxon>Malpighiales</taxon>
        <taxon>Rhizophoraceae</taxon>
        <taxon>Rhizophora</taxon>
    </lineage>
</organism>
<dbReference type="CDD" id="cd14824">
    <property type="entry name" value="Longin"/>
    <property type="match status" value="1"/>
</dbReference>
<dbReference type="AlphaFoldDB" id="A0A2P2LS19"/>
<reference evidence="6" key="1">
    <citation type="submission" date="2018-02" db="EMBL/GenBank/DDBJ databases">
        <title>Rhizophora mucronata_Transcriptome.</title>
        <authorList>
            <person name="Meera S.P."/>
            <person name="Sreeshan A."/>
            <person name="Augustine A."/>
        </authorList>
    </citation>
    <scope>NUCLEOTIDE SEQUENCE</scope>
    <source>
        <tissue evidence="6">Leaf</tissue>
    </source>
</reference>
<dbReference type="InterPro" id="IPR010908">
    <property type="entry name" value="Longin_dom"/>
</dbReference>
<keyword evidence="2 4" id="KW-0472">Membrane</keyword>
<evidence type="ECO:0000256" key="1">
    <source>
        <dbReference type="ARBA" id="ARBA00008025"/>
    </source>
</evidence>
<dbReference type="Gene3D" id="3.30.450.50">
    <property type="entry name" value="Longin domain"/>
    <property type="match status" value="1"/>
</dbReference>
<dbReference type="PANTHER" id="PTHR21136">
    <property type="entry name" value="SNARE PROTEINS"/>
    <property type="match status" value="1"/>
</dbReference>
<dbReference type="InterPro" id="IPR011012">
    <property type="entry name" value="Longin-like_dom_sf"/>
</dbReference>
<dbReference type="InterPro" id="IPR051097">
    <property type="entry name" value="Synaptobrevin-like_transport"/>
</dbReference>
<dbReference type="EMBL" id="GGEC01040282">
    <property type="protein sequence ID" value="MBX20766.1"/>
    <property type="molecule type" value="Transcribed_RNA"/>
</dbReference>
<name>A0A2P2LS19_RHIMU</name>
<dbReference type="PROSITE" id="PS50859">
    <property type="entry name" value="LONGIN"/>
    <property type="match status" value="1"/>
</dbReference>
<dbReference type="PANTHER" id="PTHR21136:SF168">
    <property type="entry name" value="VESICLE-ASSOCIATED MEMBRANE PROTEIN 9"/>
    <property type="match status" value="1"/>
</dbReference>
<comment type="similarity">
    <text evidence="1">Belongs to the synaptobrevin family.</text>
</comment>
<keyword evidence="4" id="KW-1133">Transmembrane helix</keyword>
<feature type="transmembrane region" description="Helical" evidence="4">
    <location>
        <begin position="63"/>
        <end position="81"/>
    </location>
</feature>
<evidence type="ECO:0000256" key="2">
    <source>
        <dbReference type="ARBA" id="ARBA00023136"/>
    </source>
</evidence>
<evidence type="ECO:0000259" key="5">
    <source>
        <dbReference type="PROSITE" id="PS50859"/>
    </source>
</evidence>
<feature type="domain" description="Longin" evidence="5">
    <location>
        <begin position="10"/>
        <end position="64"/>
    </location>
</feature>
<evidence type="ECO:0000256" key="4">
    <source>
        <dbReference type="SAM" id="Phobius"/>
    </source>
</evidence>
<sequence>MGQQSLIYSFVARGTVILAEFTEFTGNFTSIAAQCLQKLPATNNKFTYNCDGHTFNYLVDNGFSLSLSLALMFASLALSVFRSKIRCLVCALICSRWL</sequence>
<accession>A0A2P2LS19</accession>
<comment type="subcellular location">
    <subcellularLocation>
        <location evidence="3">Endomembrane system</location>
        <topology evidence="3">Single-pass type IV membrane protein</topology>
    </subcellularLocation>
</comment>
<keyword evidence="4" id="KW-0812">Transmembrane</keyword>
<dbReference type="SUPFAM" id="SSF64356">
    <property type="entry name" value="SNARE-like"/>
    <property type="match status" value="1"/>
</dbReference>
<evidence type="ECO:0000256" key="3">
    <source>
        <dbReference type="ARBA" id="ARBA00046280"/>
    </source>
</evidence>
<proteinExistence type="inferred from homology"/>
<dbReference type="GO" id="GO:0012505">
    <property type="term" value="C:endomembrane system"/>
    <property type="evidence" value="ECO:0007669"/>
    <property type="project" value="UniProtKB-SubCell"/>
</dbReference>
<evidence type="ECO:0000313" key="6">
    <source>
        <dbReference type="EMBL" id="MBX20766.1"/>
    </source>
</evidence>